<accession>A0A6C0C0C0</accession>
<reference evidence="1" key="1">
    <citation type="journal article" date="2020" name="Nature">
        <title>Giant virus diversity and host interactions through global metagenomics.</title>
        <authorList>
            <person name="Schulz F."/>
            <person name="Roux S."/>
            <person name="Paez-Espino D."/>
            <person name="Jungbluth S."/>
            <person name="Walsh D.A."/>
            <person name="Denef V.J."/>
            <person name="McMahon K.D."/>
            <person name="Konstantinidis K.T."/>
            <person name="Eloe-Fadrosh E.A."/>
            <person name="Kyrpides N.C."/>
            <person name="Woyke T."/>
        </authorList>
    </citation>
    <scope>NUCLEOTIDE SEQUENCE</scope>
    <source>
        <strain evidence="1">GVMAG-M-3300020182-33</strain>
    </source>
</reference>
<organism evidence="1">
    <name type="scientific">viral metagenome</name>
    <dbReference type="NCBI Taxonomy" id="1070528"/>
    <lineage>
        <taxon>unclassified sequences</taxon>
        <taxon>metagenomes</taxon>
        <taxon>organismal metagenomes</taxon>
    </lineage>
</organism>
<dbReference type="EMBL" id="MN739305">
    <property type="protein sequence ID" value="QHS97820.1"/>
    <property type="molecule type" value="Genomic_DNA"/>
</dbReference>
<name>A0A6C0C0C0_9ZZZZ</name>
<evidence type="ECO:0000313" key="1">
    <source>
        <dbReference type="EMBL" id="QHS97820.1"/>
    </source>
</evidence>
<proteinExistence type="predicted"/>
<dbReference type="AlphaFoldDB" id="A0A6C0C0C0"/>
<protein>
    <submittedName>
        <fullName evidence="1">Uncharacterized protein</fullName>
    </submittedName>
</protein>
<sequence length="316" mass="35289">MRKKGRRATKTIWKIGAGSALVAGSVYAARKASNKINLRQKLNATKYSLGIHLGIYKSYCNVAFSHELITAGTSLVTPHTATPKQQNVAICYSLPQGINTFPTAKNMPIELYNEYCGSGLLPHPSGDVLLNFMNLVTQLLLKVMKDAYEEQHSRACKFARFLFDLDKENFRTVMMEFSLEDGINADLKLLLWAGNRIDISVSLEKTQPASGMSNFEWQKPDFKTFLVTLKPDLTSKDSEKECRNIFNEYMYGPKQFEQPTISLQGDGCGDVNHSCKNMEGKDIIFGSIKMKVASDSIRPIVSDQIVAIESLTSNTF</sequence>